<sequence>MLVNDHVYGLYDDFGHDDELTEELEATNNDGTRDEGEDASPVREVVGQAKGRQQHSCADRHDYAQVNSGQQQISGQQQQHGCVDRHDYTQVNYGQQHGCADMHGCAQAKSRQQQVNKGFRVATYTETTSVWPYTWLR</sequence>
<protein>
    <submittedName>
        <fullName evidence="2">Uncharacterized protein</fullName>
    </submittedName>
</protein>
<reference evidence="3" key="1">
    <citation type="journal article" date="2017" name="Nat. Commun.">
        <title>The asparagus genome sheds light on the origin and evolution of a young Y chromosome.</title>
        <authorList>
            <person name="Harkess A."/>
            <person name="Zhou J."/>
            <person name="Xu C."/>
            <person name="Bowers J.E."/>
            <person name="Van der Hulst R."/>
            <person name="Ayyampalayam S."/>
            <person name="Mercati F."/>
            <person name="Riccardi P."/>
            <person name="McKain M.R."/>
            <person name="Kakrana A."/>
            <person name="Tang H."/>
            <person name="Ray J."/>
            <person name="Groenendijk J."/>
            <person name="Arikit S."/>
            <person name="Mathioni S.M."/>
            <person name="Nakano M."/>
            <person name="Shan H."/>
            <person name="Telgmann-Rauber A."/>
            <person name="Kanno A."/>
            <person name="Yue Z."/>
            <person name="Chen H."/>
            <person name="Li W."/>
            <person name="Chen Y."/>
            <person name="Xu X."/>
            <person name="Zhang Y."/>
            <person name="Luo S."/>
            <person name="Chen H."/>
            <person name="Gao J."/>
            <person name="Mao Z."/>
            <person name="Pires J.C."/>
            <person name="Luo M."/>
            <person name="Kudrna D."/>
            <person name="Wing R.A."/>
            <person name="Meyers B.C."/>
            <person name="Yi K."/>
            <person name="Kong H."/>
            <person name="Lavrijsen P."/>
            <person name="Sunseri F."/>
            <person name="Falavigna A."/>
            <person name="Ye Y."/>
            <person name="Leebens-Mack J.H."/>
            <person name="Chen G."/>
        </authorList>
    </citation>
    <scope>NUCLEOTIDE SEQUENCE [LARGE SCALE GENOMIC DNA]</scope>
    <source>
        <strain evidence="3">cv. DH0086</strain>
    </source>
</reference>
<dbReference type="EMBL" id="CM007386">
    <property type="protein sequence ID" value="ONK67192.1"/>
    <property type="molecule type" value="Genomic_DNA"/>
</dbReference>
<feature type="region of interest" description="Disordered" evidence="1">
    <location>
        <begin position="26"/>
        <end position="58"/>
    </location>
</feature>
<dbReference type="Proteomes" id="UP000243459">
    <property type="component" value="Chromosome 6"/>
</dbReference>
<proteinExistence type="predicted"/>
<accession>A0A5P1EMG7</accession>
<evidence type="ECO:0000313" key="2">
    <source>
        <dbReference type="EMBL" id="ONK67192.1"/>
    </source>
</evidence>
<evidence type="ECO:0000256" key="1">
    <source>
        <dbReference type="SAM" id="MobiDB-lite"/>
    </source>
</evidence>
<evidence type="ECO:0000313" key="3">
    <source>
        <dbReference type="Proteomes" id="UP000243459"/>
    </source>
</evidence>
<gene>
    <name evidence="2" type="ORF">A4U43_C06F17250</name>
</gene>
<organism evidence="2 3">
    <name type="scientific">Asparagus officinalis</name>
    <name type="common">Garden asparagus</name>
    <dbReference type="NCBI Taxonomy" id="4686"/>
    <lineage>
        <taxon>Eukaryota</taxon>
        <taxon>Viridiplantae</taxon>
        <taxon>Streptophyta</taxon>
        <taxon>Embryophyta</taxon>
        <taxon>Tracheophyta</taxon>
        <taxon>Spermatophyta</taxon>
        <taxon>Magnoliopsida</taxon>
        <taxon>Liliopsida</taxon>
        <taxon>Asparagales</taxon>
        <taxon>Asparagaceae</taxon>
        <taxon>Asparagoideae</taxon>
        <taxon>Asparagus</taxon>
    </lineage>
</organism>
<name>A0A5P1EMG7_ASPOF</name>
<keyword evidence="3" id="KW-1185">Reference proteome</keyword>
<dbReference type="Gramene" id="ONK67192">
    <property type="protein sequence ID" value="ONK67192"/>
    <property type="gene ID" value="A4U43_C06F17250"/>
</dbReference>
<dbReference type="AlphaFoldDB" id="A0A5P1EMG7"/>